<evidence type="ECO:0000256" key="7">
    <source>
        <dbReference type="ARBA" id="ARBA00022837"/>
    </source>
</evidence>
<comment type="caution">
    <text evidence="14">The sequence shown here is derived from an EMBL/GenBank/DDBJ whole genome shotgun (WGS) entry which is preliminary data.</text>
</comment>
<dbReference type="Pfam" id="PF01483">
    <property type="entry name" value="P_proprotein"/>
    <property type="match status" value="1"/>
</dbReference>
<keyword evidence="15" id="KW-1185">Reference proteome</keyword>
<dbReference type="Pfam" id="PF00082">
    <property type="entry name" value="Peptidase_S8"/>
    <property type="match status" value="1"/>
</dbReference>
<dbReference type="PROSITE" id="PS51829">
    <property type="entry name" value="P_HOMO_B"/>
    <property type="match status" value="1"/>
</dbReference>
<dbReference type="InterPro" id="IPR036852">
    <property type="entry name" value="Peptidase_S8/S53_dom_sf"/>
</dbReference>
<dbReference type="EMBL" id="MCOG01000225">
    <property type="protein sequence ID" value="ORY24166.1"/>
    <property type="molecule type" value="Genomic_DNA"/>
</dbReference>
<dbReference type="OrthoDB" id="300641at2759"/>
<keyword evidence="9" id="KW-1015">Disulfide bond</keyword>
<dbReference type="Gene3D" id="2.60.120.260">
    <property type="entry name" value="Galactose-binding domain-like"/>
    <property type="match status" value="1"/>
</dbReference>
<evidence type="ECO:0000256" key="9">
    <source>
        <dbReference type="ARBA" id="ARBA00023157"/>
    </source>
</evidence>
<dbReference type="InterPro" id="IPR008979">
    <property type="entry name" value="Galactose-bd-like_sf"/>
</dbReference>
<keyword evidence="2 12" id="KW-0645">Protease</keyword>
<evidence type="ECO:0000256" key="11">
    <source>
        <dbReference type="PIRSR" id="PIRSR615500-1"/>
    </source>
</evidence>
<dbReference type="SUPFAM" id="SSF49785">
    <property type="entry name" value="Galactose-binding domain-like"/>
    <property type="match status" value="1"/>
</dbReference>
<sequence>MDENVSSLFKKRDASEIKYDYSDNILYDFDTLNFTDPFFYRQWHLVIKNIGNDINVVPLWKRGINGTGVVVSVIDDGVEWTHEDINPNWNFESSFDFSKNSKYTDKTRLTKADSHGTRCAGTIAAQPNSVCGVGVAFGAKIAGERLISTMTTDSMEATALNYKFQINDIYSNSWGPNDDGATLEGPGHLCGKALENGVIKGRKGYGSIFIFASGNGGIFDDNCNCDGFANSIYTIAVGAISHENKKPFYSEVCSAQLAVTYSGDRKISITTTDILNSDVDKNTKIKGCTSSHSGTSAAAPIASGIIALMLSARPDLGWRDVQHIIVDNAIIVNPEDSGWIKNGSGRFVHHAFGFGKMDAEKLVDASINHKLLPVSALKFSKLVSPNINIPIDSQVVESSIELTEEDVGSIESLEHVQITVKLPHQNRRFLTIKLISPSGTESLLATERPKDESSDGYNPWTFMTVFNWGESPIGTWKLVINDSRKTD</sequence>
<keyword evidence="8" id="KW-0865">Zymogen</keyword>
<evidence type="ECO:0000259" key="13">
    <source>
        <dbReference type="PROSITE" id="PS51829"/>
    </source>
</evidence>
<keyword evidence="5 12" id="KW-0378">Hydrolase</keyword>
<evidence type="ECO:0000256" key="4">
    <source>
        <dbReference type="ARBA" id="ARBA00022729"/>
    </source>
</evidence>
<keyword evidence="6 12" id="KW-0720">Serine protease</keyword>
<organism evidence="14 15">
    <name type="scientific">Neocallimastix californiae</name>
    <dbReference type="NCBI Taxonomy" id="1754190"/>
    <lineage>
        <taxon>Eukaryota</taxon>
        <taxon>Fungi</taxon>
        <taxon>Fungi incertae sedis</taxon>
        <taxon>Chytridiomycota</taxon>
        <taxon>Chytridiomycota incertae sedis</taxon>
        <taxon>Neocallimastigomycetes</taxon>
        <taxon>Neocallimastigales</taxon>
        <taxon>Neocallimastigaceae</taxon>
        <taxon>Neocallimastix</taxon>
    </lineage>
</organism>
<dbReference type="InterPro" id="IPR002884">
    <property type="entry name" value="P_dom"/>
</dbReference>
<dbReference type="PROSITE" id="PS00137">
    <property type="entry name" value="SUBTILASE_HIS"/>
    <property type="match status" value="1"/>
</dbReference>
<evidence type="ECO:0000256" key="8">
    <source>
        <dbReference type="ARBA" id="ARBA00023145"/>
    </source>
</evidence>
<evidence type="ECO:0000256" key="5">
    <source>
        <dbReference type="ARBA" id="ARBA00022801"/>
    </source>
</evidence>
<dbReference type="FunFam" id="3.40.50.200:FF:000021">
    <property type="entry name" value="Proprotein convertase subtilisin/kexin type 5a"/>
    <property type="match status" value="1"/>
</dbReference>
<evidence type="ECO:0000256" key="2">
    <source>
        <dbReference type="ARBA" id="ARBA00022670"/>
    </source>
</evidence>
<comment type="similarity">
    <text evidence="1">Belongs to the peptidase S8 family. Furin subfamily.</text>
</comment>
<evidence type="ECO:0000256" key="1">
    <source>
        <dbReference type="ARBA" id="ARBA00005325"/>
    </source>
</evidence>
<dbReference type="GO" id="GO:0016485">
    <property type="term" value="P:protein processing"/>
    <property type="evidence" value="ECO:0007669"/>
    <property type="project" value="TreeGrafter"/>
</dbReference>
<dbReference type="InterPro" id="IPR015500">
    <property type="entry name" value="Peptidase_S8_subtilisin-rel"/>
</dbReference>
<proteinExistence type="inferred from homology"/>
<accession>A0A1Y2ANV6</accession>
<dbReference type="GO" id="GO:0000139">
    <property type="term" value="C:Golgi membrane"/>
    <property type="evidence" value="ECO:0007669"/>
    <property type="project" value="TreeGrafter"/>
</dbReference>
<evidence type="ECO:0000313" key="14">
    <source>
        <dbReference type="EMBL" id="ORY24166.1"/>
    </source>
</evidence>
<dbReference type="CDD" id="cd04059">
    <property type="entry name" value="Peptidases_S8_Protein_convertases_Kexins_Furin-like"/>
    <property type="match status" value="1"/>
</dbReference>
<dbReference type="InterPro" id="IPR000209">
    <property type="entry name" value="Peptidase_S8/S53_dom"/>
</dbReference>
<dbReference type="InterPro" id="IPR022398">
    <property type="entry name" value="Peptidase_S8_His-AS"/>
</dbReference>
<dbReference type="PROSITE" id="PS00138">
    <property type="entry name" value="SUBTILASE_SER"/>
    <property type="match status" value="1"/>
</dbReference>
<feature type="active site" description="Charge relay system" evidence="11 12">
    <location>
        <position position="75"/>
    </location>
</feature>
<dbReference type="AlphaFoldDB" id="A0A1Y2ANV6"/>
<dbReference type="Proteomes" id="UP000193920">
    <property type="component" value="Unassembled WGS sequence"/>
</dbReference>
<dbReference type="PANTHER" id="PTHR42884">
    <property type="entry name" value="PROPROTEIN CONVERTASE SUBTILISIN/KEXIN-RELATED"/>
    <property type="match status" value="1"/>
</dbReference>
<dbReference type="InterPro" id="IPR023828">
    <property type="entry name" value="Peptidase_S8_Ser-AS"/>
</dbReference>
<evidence type="ECO:0000256" key="6">
    <source>
        <dbReference type="ARBA" id="ARBA00022825"/>
    </source>
</evidence>
<protein>
    <recommendedName>
        <fullName evidence="13">P/Homo B domain-containing protein</fullName>
    </recommendedName>
</protein>
<dbReference type="PROSITE" id="PS51892">
    <property type="entry name" value="SUBTILASE"/>
    <property type="match status" value="1"/>
</dbReference>
<feature type="active site" description="Charge relay system" evidence="11 12">
    <location>
        <position position="296"/>
    </location>
</feature>
<dbReference type="PANTHER" id="PTHR42884:SF14">
    <property type="entry name" value="NEUROENDOCRINE CONVERTASE 1"/>
    <property type="match status" value="1"/>
</dbReference>
<dbReference type="InterPro" id="IPR023827">
    <property type="entry name" value="Peptidase_S8_Asp-AS"/>
</dbReference>
<gene>
    <name evidence="14" type="ORF">LY90DRAFT_428980</name>
</gene>
<dbReference type="InterPro" id="IPR034182">
    <property type="entry name" value="Kexin/furin"/>
</dbReference>
<keyword evidence="10" id="KW-0325">Glycoprotein</keyword>
<keyword evidence="7" id="KW-0106">Calcium</keyword>
<name>A0A1Y2ANV6_9FUNG</name>
<feature type="active site" description="Charge relay system" evidence="11 12">
    <location>
        <position position="115"/>
    </location>
</feature>
<evidence type="ECO:0000256" key="12">
    <source>
        <dbReference type="PROSITE-ProRule" id="PRU01240"/>
    </source>
</evidence>
<feature type="domain" description="P/Homo B" evidence="13">
    <location>
        <begin position="374"/>
        <end position="487"/>
    </location>
</feature>
<reference evidence="14 15" key="1">
    <citation type="submission" date="2016-08" db="EMBL/GenBank/DDBJ databases">
        <title>A Parts List for Fungal Cellulosomes Revealed by Comparative Genomics.</title>
        <authorList>
            <consortium name="DOE Joint Genome Institute"/>
            <person name="Haitjema C.H."/>
            <person name="Gilmore S.P."/>
            <person name="Henske J.K."/>
            <person name="Solomon K.V."/>
            <person name="De Groot R."/>
            <person name="Kuo A."/>
            <person name="Mondo S.J."/>
            <person name="Salamov A.A."/>
            <person name="Labutti K."/>
            <person name="Zhao Z."/>
            <person name="Chiniquy J."/>
            <person name="Barry K."/>
            <person name="Brewer H.M."/>
            <person name="Purvine S.O."/>
            <person name="Wright A.T."/>
            <person name="Boxma B."/>
            <person name="Van Alen T."/>
            <person name="Hackstein J.H."/>
            <person name="Baker S.E."/>
            <person name="Grigoriev I.V."/>
            <person name="O'Malley M.A."/>
        </authorList>
    </citation>
    <scope>NUCLEOTIDE SEQUENCE [LARGE SCALE GENOMIC DNA]</scope>
    <source>
        <strain evidence="14 15">G1</strain>
    </source>
</reference>
<feature type="non-terminal residue" evidence="14">
    <location>
        <position position="487"/>
    </location>
</feature>
<dbReference type="PRINTS" id="PR00723">
    <property type="entry name" value="SUBTILISIN"/>
</dbReference>
<evidence type="ECO:0000256" key="10">
    <source>
        <dbReference type="ARBA" id="ARBA00023180"/>
    </source>
</evidence>
<dbReference type="PROSITE" id="PS00136">
    <property type="entry name" value="SUBTILASE_ASP"/>
    <property type="match status" value="1"/>
</dbReference>
<dbReference type="STRING" id="1754190.A0A1Y2ANV6"/>
<evidence type="ECO:0000256" key="3">
    <source>
        <dbReference type="ARBA" id="ARBA00022685"/>
    </source>
</evidence>
<dbReference type="GO" id="GO:0005802">
    <property type="term" value="C:trans-Golgi network"/>
    <property type="evidence" value="ECO:0007669"/>
    <property type="project" value="TreeGrafter"/>
</dbReference>
<dbReference type="GO" id="GO:0004252">
    <property type="term" value="F:serine-type endopeptidase activity"/>
    <property type="evidence" value="ECO:0007669"/>
    <property type="project" value="UniProtKB-UniRule"/>
</dbReference>
<dbReference type="Gene3D" id="3.40.50.200">
    <property type="entry name" value="Peptidase S8/S53 domain"/>
    <property type="match status" value="1"/>
</dbReference>
<keyword evidence="3" id="KW-0165">Cleavage on pair of basic residues</keyword>
<dbReference type="SUPFAM" id="SSF52743">
    <property type="entry name" value="Subtilisin-like"/>
    <property type="match status" value="1"/>
</dbReference>
<keyword evidence="4" id="KW-0732">Signal</keyword>
<evidence type="ECO:0000313" key="15">
    <source>
        <dbReference type="Proteomes" id="UP000193920"/>
    </source>
</evidence>